<evidence type="ECO:0000313" key="2">
    <source>
        <dbReference type="Proteomes" id="UP000193411"/>
    </source>
</evidence>
<organism evidence="1 2">
    <name type="scientific">Catenaria anguillulae PL171</name>
    <dbReference type="NCBI Taxonomy" id="765915"/>
    <lineage>
        <taxon>Eukaryota</taxon>
        <taxon>Fungi</taxon>
        <taxon>Fungi incertae sedis</taxon>
        <taxon>Blastocladiomycota</taxon>
        <taxon>Blastocladiomycetes</taxon>
        <taxon>Blastocladiales</taxon>
        <taxon>Catenariaceae</taxon>
        <taxon>Catenaria</taxon>
    </lineage>
</organism>
<dbReference type="EMBL" id="MCFL01000012">
    <property type="protein sequence ID" value="ORZ37615.1"/>
    <property type="molecule type" value="Genomic_DNA"/>
</dbReference>
<name>A0A1Y2HSQ9_9FUNG</name>
<comment type="caution">
    <text evidence="1">The sequence shown here is derived from an EMBL/GenBank/DDBJ whole genome shotgun (WGS) entry which is preliminary data.</text>
</comment>
<protein>
    <submittedName>
        <fullName evidence="1">Uncharacterized protein</fullName>
    </submittedName>
</protein>
<dbReference type="AlphaFoldDB" id="A0A1Y2HSQ9"/>
<sequence length="53" mass="6442">MRTHHRDYATSLLATLERWLRGLERSAPAQRNCDKVQGARWRRRKLTTSEIYW</sequence>
<keyword evidence="2" id="KW-1185">Reference proteome</keyword>
<accession>A0A1Y2HSQ9</accession>
<dbReference type="Proteomes" id="UP000193411">
    <property type="component" value="Unassembled WGS sequence"/>
</dbReference>
<gene>
    <name evidence="1" type="ORF">BCR44DRAFT_1430549</name>
</gene>
<proteinExistence type="predicted"/>
<evidence type="ECO:0000313" key="1">
    <source>
        <dbReference type="EMBL" id="ORZ37615.1"/>
    </source>
</evidence>
<feature type="non-terminal residue" evidence="1">
    <location>
        <position position="53"/>
    </location>
</feature>
<reference evidence="1 2" key="1">
    <citation type="submission" date="2016-07" db="EMBL/GenBank/DDBJ databases">
        <title>Pervasive Adenine N6-methylation of Active Genes in Fungi.</title>
        <authorList>
            <consortium name="DOE Joint Genome Institute"/>
            <person name="Mondo S.J."/>
            <person name="Dannebaum R.O."/>
            <person name="Kuo R.C."/>
            <person name="Labutti K."/>
            <person name="Haridas S."/>
            <person name="Kuo A."/>
            <person name="Salamov A."/>
            <person name="Ahrendt S.R."/>
            <person name="Lipzen A."/>
            <person name="Sullivan W."/>
            <person name="Andreopoulos W.B."/>
            <person name="Clum A."/>
            <person name="Lindquist E."/>
            <person name="Daum C."/>
            <person name="Ramamoorthy G.K."/>
            <person name="Gryganskyi A."/>
            <person name="Culley D."/>
            <person name="Magnuson J.K."/>
            <person name="James T.Y."/>
            <person name="O'Malley M.A."/>
            <person name="Stajich J.E."/>
            <person name="Spatafora J.W."/>
            <person name="Visel A."/>
            <person name="Grigoriev I.V."/>
        </authorList>
    </citation>
    <scope>NUCLEOTIDE SEQUENCE [LARGE SCALE GENOMIC DNA]</scope>
    <source>
        <strain evidence="1 2">PL171</strain>
    </source>
</reference>